<organism evidence="1 2">
    <name type="scientific">Amanita muscaria (strain Koide BX008)</name>
    <dbReference type="NCBI Taxonomy" id="946122"/>
    <lineage>
        <taxon>Eukaryota</taxon>
        <taxon>Fungi</taxon>
        <taxon>Dikarya</taxon>
        <taxon>Basidiomycota</taxon>
        <taxon>Agaricomycotina</taxon>
        <taxon>Agaricomycetes</taxon>
        <taxon>Agaricomycetidae</taxon>
        <taxon>Agaricales</taxon>
        <taxon>Pluteineae</taxon>
        <taxon>Amanitaceae</taxon>
        <taxon>Amanita</taxon>
    </lineage>
</organism>
<evidence type="ECO:0000313" key="1">
    <source>
        <dbReference type="EMBL" id="KIL61978.1"/>
    </source>
</evidence>
<dbReference type="HOGENOM" id="CLU_030811_0_0_1"/>
<gene>
    <name evidence="1" type="ORF">M378DRAFT_166315</name>
</gene>
<accession>A0A0C2WZY3</accession>
<sequence>MPSLGSITSPCMRLNDDVLREIFIHEHACFVPDYPKPSIRDLPQLSVSRVCSLWRHIALLTPQLWSEICILDLTEANLRTAREYLSRAENLPVSITLSRTGLPGQWRSQLIDFLSSHRIRALIVTEELWFHLILSDLPQRSVADLESLIIFNYIDHEGAQIDLNETRYPKLAVVLICGFYKISSFNSSSLRSFDGRWLSMTVNESWDLLSRCPSLEESRLRITRVNDSRGTVSIPQIHLRRLRILALHSESETDEIPFSTFVEVLTLPVVEELHVFRTTRLAWSATAFQSLARRSNYFPHLRDLVLGNPTSVVDAGALLALVPSLESIDICSGISTSNAFYDHLALNGLASGSLAPRLQSLIVGYVSNGGLFVDMVESRMKNAQTSSNGVPAPFTRVQFLADDQGYHDHCDRLLGMRQRGIPINSHISKYW</sequence>
<dbReference type="Gene3D" id="3.80.10.10">
    <property type="entry name" value="Ribonuclease Inhibitor"/>
    <property type="match status" value="1"/>
</dbReference>
<name>A0A0C2WZY3_AMAMK</name>
<keyword evidence="2" id="KW-1185">Reference proteome</keyword>
<reference evidence="1 2" key="1">
    <citation type="submission" date="2014-04" db="EMBL/GenBank/DDBJ databases">
        <title>Evolutionary Origins and Diversification of the Mycorrhizal Mutualists.</title>
        <authorList>
            <consortium name="DOE Joint Genome Institute"/>
            <consortium name="Mycorrhizal Genomics Consortium"/>
            <person name="Kohler A."/>
            <person name="Kuo A."/>
            <person name="Nagy L.G."/>
            <person name="Floudas D."/>
            <person name="Copeland A."/>
            <person name="Barry K.W."/>
            <person name="Cichocki N."/>
            <person name="Veneault-Fourrey C."/>
            <person name="LaButti K."/>
            <person name="Lindquist E.A."/>
            <person name="Lipzen A."/>
            <person name="Lundell T."/>
            <person name="Morin E."/>
            <person name="Murat C."/>
            <person name="Riley R."/>
            <person name="Ohm R."/>
            <person name="Sun H."/>
            <person name="Tunlid A."/>
            <person name="Henrissat B."/>
            <person name="Grigoriev I.V."/>
            <person name="Hibbett D.S."/>
            <person name="Martin F."/>
        </authorList>
    </citation>
    <scope>NUCLEOTIDE SEQUENCE [LARGE SCALE GENOMIC DNA]</scope>
    <source>
        <strain evidence="1 2">Koide BX008</strain>
    </source>
</reference>
<dbReference type="STRING" id="946122.A0A0C2WZY3"/>
<dbReference type="InParanoid" id="A0A0C2WZY3"/>
<dbReference type="Proteomes" id="UP000054549">
    <property type="component" value="Unassembled WGS sequence"/>
</dbReference>
<proteinExistence type="predicted"/>
<dbReference type="SUPFAM" id="SSF52047">
    <property type="entry name" value="RNI-like"/>
    <property type="match status" value="1"/>
</dbReference>
<dbReference type="OrthoDB" id="3365698at2759"/>
<dbReference type="EMBL" id="KN818277">
    <property type="protein sequence ID" value="KIL61978.1"/>
    <property type="molecule type" value="Genomic_DNA"/>
</dbReference>
<protein>
    <submittedName>
        <fullName evidence="1">Uncharacterized protein</fullName>
    </submittedName>
</protein>
<evidence type="ECO:0000313" key="2">
    <source>
        <dbReference type="Proteomes" id="UP000054549"/>
    </source>
</evidence>
<dbReference type="InterPro" id="IPR032675">
    <property type="entry name" value="LRR_dom_sf"/>
</dbReference>
<dbReference type="AlphaFoldDB" id="A0A0C2WZY3"/>
<dbReference type="Gene3D" id="1.20.1280.50">
    <property type="match status" value="1"/>
</dbReference>